<protein>
    <submittedName>
        <fullName evidence="2">Uncharacterized protein</fullName>
    </submittedName>
</protein>
<organism evidence="2 3">
    <name type="scientific">Rheinheimera baltica</name>
    <dbReference type="NCBI Taxonomy" id="67576"/>
    <lineage>
        <taxon>Bacteria</taxon>
        <taxon>Pseudomonadati</taxon>
        <taxon>Pseudomonadota</taxon>
        <taxon>Gammaproteobacteria</taxon>
        <taxon>Chromatiales</taxon>
        <taxon>Chromatiaceae</taxon>
        <taxon>Rheinheimera</taxon>
    </lineage>
</organism>
<reference evidence="2 3" key="1">
    <citation type="submission" date="2022-11" db="EMBL/GenBank/DDBJ databases">
        <title>Viruses from the air-sea interface of a natural surface slick.</title>
        <authorList>
            <person name="Rahlff J."/>
            <person name="Holmfeldt K."/>
        </authorList>
    </citation>
    <scope>NUCLEOTIDE SEQUENCE [LARGE SCALE GENOMIC DNA]</scope>
    <source>
        <strain evidence="2 3">SMS4</strain>
    </source>
</reference>
<sequence length="136" mass="15113">MKQKRFLIALLLVFVPLIDSVFLGNTFGLQWHSPVLMYQVSVYLVPVKLLLTLAGIVLLFKKPVTGVSKLAEFSAVSLGLLHICLLAVACLGMVLFGTKTQFYRANGNIQLYTADVGAMGKSYHYFSYLCRKPFGF</sequence>
<evidence type="ECO:0000313" key="2">
    <source>
        <dbReference type="EMBL" id="MDP5137795.1"/>
    </source>
</evidence>
<feature type="transmembrane region" description="Helical" evidence="1">
    <location>
        <begin position="40"/>
        <end position="60"/>
    </location>
</feature>
<dbReference type="EMBL" id="JAPJDZ010000068">
    <property type="protein sequence ID" value="MDP5137795.1"/>
    <property type="molecule type" value="Genomic_DNA"/>
</dbReference>
<keyword evidence="1" id="KW-0472">Membrane</keyword>
<keyword evidence="1" id="KW-0812">Transmembrane</keyword>
<feature type="transmembrane region" description="Helical" evidence="1">
    <location>
        <begin position="72"/>
        <end position="96"/>
    </location>
</feature>
<dbReference type="RefSeq" id="WP_305977021.1">
    <property type="nucleotide sequence ID" value="NZ_JAPJDZ010000068.1"/>
</dbReference>
<accession>A0ABT9I337</accession>
<evidence type="ECO:0000313" key="3">
    <source>
        <dbReference type="Proteomes" id="UP001231109"/>
    </source>
</evidence>
<evidence type="ECO:0000256" key="1">
    <source>
        <dbReference type="SAM" id="Phobius"/>
    </source>
</evidence>
<keyword evidence="3" id="KW-1185">Reference proteome</keyword>
<dbReference type="Proteomes" id="UP001231109">
    <property type="component" value="Unassembled WGS sequence"/>
</dbReference>
<proteinExistence type="predicted"/>
<comment type="caution">
    <text evidence="2">The sequence shown here is derived from an EMBL/GenBank/DDBJ whole genome shotgun (WGS) entry which is preliminary data.</text>
</comment>
<keyword evidence="1" id="KW-1133">Transmembrane helix</keyword>
<gene>
    <name evidence="2" type="ORF">ORJ04_17715</name>
</gene>
<name>A0ABT9I337_9GAMM</name>